<dbReference type="EMBL" id="RCHU02000016">
    <property type="protein sequence ID" value="KAL3569551.1"/>
    <property type="molecule type" value="Genomic_DNA"/>
</dbReference>
<evidence type="ECO:0000313" key="1">
    <source>
        <dbReference type="EMBL" id="KAL3569551.1"/>
    </source>
</evidence>
<evidence type="ECO:0000313" key="2">
    <source>
        <dbReference type="Proteomes" id="UP000309997"/>
    </source>
</evidence>
<gene>
    <name evidence="1" type="ORF">D5086_029441</name>
</gene>
<sequence>MTSFLAEIQRVYSPLSQESQNNLVCINWTFLALDIQVGMTEGQHWQIARFDFESCDFHALPYFIVFLRFPERPTTIPLHQVVLLHLLKGKEPLQTPVKIWARSNDDTVQPCDMTQVRSDRDFGVKSATVQVNRSSGRNNNTGQRRLYGFCYLLPFDLWTSYLVSIVSHSYQTSFGFPGSDLNLDCGLRDHVITRFASPLH</sequence>
<keyword evidence="2" id="KW-1185">Reference proteome</keyword>
<proteinExistence type="predicted"/>
<name>A0ACC4AU33_POPAL</name>
<organism evidence="1 2">
    <name type="scientific">Populus alba</name>
    <name type="common">White poplar</name>
    <dbReference type="NCBI Taxonomy" id="43335"/>
    <lineage>
        <taxon>Eukaryota</taxon>
        <taxon>Viridiplantae</taxon>
        <taxon>Streptophyta</taxon>
        <taxon>Embryophyta</taxon>
        <taxon>Tracheophyta</taxon>
        <taxon>Spermatophyta</taxon>
        <taxon>Magnoliopsida</taxon>
        <taxon>eudicotyledons</taxon>
        <taxon>Gunneridae</taxon>
        <taxon>Pentapetalae</taxon>
        <taxon>rosids</taxon>
        <taxon>fabids</taxon>
        <taxon>Malpighiales</taxon>
        <taxon>Salicaceae</taxon>
        <taxon>Saliceae</taxon>
        <taxon>Populus</taxon>
    </lineage>
</organism>
<dbReference type="Proteomes" id="UP000309997">
    <property type="component" value="Unassembled WGS sequence"/>
</dbReference>
<reference evidence="1 2" key="1">
    <citation type="journal article" date="2024" name="Plant Biotechnol. J.">
        <title>Genome and CRISPR/Cas9 system of a widespread forest tree (Populus alba) in the world.</title>
        <authorList>
            <person name="Liu Y.J."/>
            <person name="Jiang P.F."/>
            <person name="Han X.M."/>
            <person name="Li X.Y."/>
            <person name="Wang H.M."/>
            <person name="Wang Y.J."/>
            <person name="Wang X.X."/>
            <person name="Zeng Q.Y."/>
        </authorList>
    </citation>
    <scope>NUCLEOTIDE SEQUENCE [LARGE SCALE GENOMIC DNA]</scope>
    <source>
        <strain evidence="2">cv. PAL-ZL1</strain>
    </source>
</reference>
<comment type="caution">
    <text evidence="1">The sequence shown here is derived from an EMBL/GenBank/DDBJ whole genome shotgun (WGS) entry which is preliminary data.</text>
</comment>
<accession>A0ACC4AU33</accession>
<protein>
    <submittedName>
        <fullName evidence="1">Uncharacterized protein</fullName>
    </submittedName>
</protein>